<dbReference type="InterPro" id="IPR000312">
    <property type="entry name" value="Glycosyl_Trfase_fam3"/>
</dbReference>
<proteinExistence type="predicted"/>
<dbReference type="GO" id="GO:0000162">
    <property type="term" value="P:L-tryptophan biosynthetic process"/>
    <property type="evidence" value="ECO:0007669"/>
    <property type="project" value="InterPro"/>
</dbReference>
<dbReference type="Pfam" id="PF00591">
    <property type="entry name" value="Glycos_transf_3"/>
    <property type="match status" value="1"/>
</dbReference>
<accession>T1B5N6</accession>
<dbReference type="GO" id="GO:0004048">
    <property type="term" value="F:anthranilate phosphoribosyltransferase activity"/>
    <property type="evidence" value="ECO:0007669"/>
    <property type="project" value="InterPro"/>
</dbReference>
<dbReference type="SUPFAM" id="SSF52418">
    <property type="entry name" value="Nucleoside phosphorylase/phosphoribosyltransferase catalytic domain"/>
    <property type="match status" value="1"/>
</dbReference>
<dbReference type="Gene3D" id="3.40.1030.10">
    <property type="entry name" value="Nucleoside phosphorylase/phosphoribosyltransferase catalytic domain"/>
    <property type="match status" value="1"/>
</dbReference>
<evidence type="ECO:0000313" key="4">
    <source>
        <dbReference type="EMBL" id="EQD68191.1"/>
    </source>
</evidence>
<dbReference type="PANTHER" id="PTHR43285">
    <property type="entry name" value="ANTHRANILATE PHOSPHORIBOSYLTRANSFERASE"/>
    <property type="match status" value="1"/>
</dbReference>
<evidence type="ECO:0000256" key="2">
    <source>
        <dbReference type="ARBA" id="ARBA00022679"/>
    </source>
</evidence>
<evidence type="ECO:0000256" key="1">
    <source>
        <dbReference type="ARBA" id="ARBA00022676"/>
    </source>
</evidence>
<dbReference type="InterPro" id="IPR005940">
    <property type="entry name" value="Anthranilate_Pribosyl_Tfrase"/>
</dbReference>
<dbReference type="PANTHER" id="PTHR43285:SF2">
    <property type="entry name" value="ANTHRANILATE PHOSPHORIBOSYLTRANSFERASE"/>
    <property type="match status" value="1"/>
</dbReference>
<dbReference type="GO" id="GO:0005829">
    <property type="term" value="C:cytosol"/>
    <property type="evidence" value="ECO:0007669"/>
    <property type="project" value="TreeGrafter"/>
</dbReference>
<dbReference type="InterPro" id="IPR035902">
    <property type="entry name" value="Nuc_phospho_transferase"/>
</dbReference>
<feature type="domain" description="Glycosyl transferase family 3" evidence="3">
    <location>
        <begin position="35"/>
        <end position="193"/>
    </location>
</feature>
<sequence length="219" mass="23311">MALAAKGESPEEIFAFATFLRRHARAFLPGEVDGAVDLCGTGGAAHPTFNVSTLSAFVVAAGGLPVVKHGNSSARGPCGSSDLLEALGLPVKVSPGYAEASFRRERLAFLHAPLYHPATASIAGIRRALGTRTVFNLLGPLSNPAPVRIQLLGCFDQAYARTASGLLPRLAVPRSLTFTGEEGTDEFVPGGRTFGFVRQGERSARCRFEGRRYLTPRER</sequence>
<dbReference type="AlphaFoldDB" id="T1B5N6"/>
<comment type="caution">
    <text evidence="4">The sequence shown here is derived from an EMBL/GenBank/DDBJ whole genome shotgun (WGS) entry which is preliminary data.</text>
</comment>
<keyword evidence="1 4" id="KW-0328">Glycosyltransferase</keyword>
<evidence type="ECO:0000259" key="3">
    <source>
        <dbReference type="Pfam" id="PF00591"/>
    </source>
</evidence>
<reference evidence="4" key="2">
    <citation type="journal article" date="2014" name="ISME J.">
        <title>Microbial stratification in low pH oxic and suboxic macroscopic growths along an acid mine drainage.</title>
        <authorList>
            <person name="Mendez-Garcia C."/>
            <person name="Mesa V."/>
            <person name="Sprenger R.R."/>
            <person name="Richter M."/>
            <person name="Diez M.S."/>
            <person name="Solano J."/>
            <person name="Bargiela R."/>
            <person name="Golyshina O.V."/>
            <person name="Manteca A."/>
            <person name="Ramos J.L."/>
            <person name="Gallego J.R."/>
            <person name="Llorente I."/>
            <person name="Martins Dos Santos V.A."/>
            <person name="Jensen O.N."/>
            <person name="Pelaez A.I."/>
            <person name="Sanchez J."/>
            <person name="Ferrer M."/>
        </authorList>
    </citation>
    <scope>NUCLEOTIDE SEQUENCE</scope>
</reference>
<organism evidence="4">
    <name type="scientific">mine drainage metagenome</name>
    <dbReference type="NCBI Taxonomy" id="410659"/>
    <lineage>
        <taxon>unclassified sequences</taxon>
        <taxon>metagenomes</taxon>
        <taxon>ecological metagenomes</taxon>
    </lineage>
</organism>
<gene>
    <name evidence="4" type="ORF">B2A_00526</name>
</gene>
<reference evidence="4" key="1">
    <citation type="submission" date="2013-08" db="EMBL/GenBank/DDBJ databases">
        <authorList>
            <person name="Mendez C."/>
            <person name="Richter M."/>
            <person name="Ferrer M."/>
            <person name="Sanchez J."/>
        </authorList>
    </citation>
    <scope>NUCLEOTIDE SEQUENCE</scope>
</reference>
<protein>
    <submittedName>
        <fullName evidence="4">Anthranilate phosphoribosyltransferase</fullName>
    </submittedName>
</protein>
<dbReference type="NCBIfam" id="TIGR01245">
    <property type="entry name" value="trpD"/>
    <property type="match status" value="1"/>
</dbReference>
<keyword evidence="2 4" id="KW-0808">Transferase</keyword>
<name>T1B5N6_9ZZZZ</name>
<dbReference type="EMBL" id="AUZZ01000410">
    <property type="protein sequence ID" value="EQD68191.1"/>
    <property type="molecule type" value="Genomic_DNA"/>
</dbReference>
<feature type="non-terminal residue" evidence="4">
    <location>
        <position position="219"/>
    </location>
</feature>